<organism evidence="9 10">
    <name type="scientific">Hyphomicrobium sulfonivorans</name>
    <dbReference type="NCBI Taxonomy" id="121290"/>
    <lineage>
        <taxon>Bacteria</taxon>
        <taxon>Pseudomonadati</taxon>
        <taxon>Pseudomonadota</taxon>
        <taxon>Alphaproteobacteria</taxon>
        <taxon>Hyphomicrobiales</taxon>
        <taxon>Hyphomicrobiaceae</taxon>
        <taxon>Hyphomicrobium</taxon>
    </lineage>
</organism>
<dbReference type="SMART" id="SM00869">
    <property type="entry name" value="Autotransporter"/>
    <property type="match status" value="1"/>
</dbReference>
<dbReference type="InterPro" id="IPR000209">
    <property type="entry name" value="Peptidase_S8/S53_dom"/>
</dbReference>
<dbReference type="Pfam" id="PF00082">
    <property type="entry name" value="Peptidase_S8"/>
    <property type="match status" value="1"/>
</dbReference>
<reference evidence="9 10" key="1">
    <citation type="submission" date="2015-10" db="EMBL/GenBank/DDBJ databases">
        <title>Transcriptomic analysis of a linuron degrading triple-species bacterial consortium.</title>
        <authorList>
            <person name="Albers P."/>
        </authorList>
    </citation>
    <scope>NUCLEOTIDE SEQUENCE [LARGE SCALE GENOMIC DNA]</scope>
    <source>
        <strain evidence="9 10">WDL6</strain>
    </source>
</reference>
<evidence type="ECO:0000256" key="4">
    <source>
        <dbReference type="ARBA" id="ARBA00022801"/>
    </source>
</evidence>
<gene>
    <name evidence="9" type="ORF">APY04_2843</name>
</gene>
<dbReference type="GO" id="GO:0004252">
    <property type="term" value="F:serine-type endopeptidase activity"/>
    <property type="evidence" value="ECO:0007669"/>
    <property type="project" value="UniProtKB-UniRule"/>
</dbReference>
<dbReference type="Gene3D" id="2.40.128.130">
    <property type="entry name" value="Autotransporter beta-domain"/>
    <property type="match status" value="1"/>
</dbReference>
<dbReference type="PROSITE" id="PS51892">
    <property type="entry name" value="SUBTILASE"/>
    <property type="match status" value="1"/>
</dbReference>
<dbReference type="InterPro" id="IPR015500">
    <property type="entry name" value="Peptidase_S8_subtilisin-rel"/>
</dbReference>
<keyword evidence="10" id="KW-1185">Reference proteome</keyword>
<dbReference type="Gene3D" id="3.40.50.200">
    <property type="entry name" value="Peptidase S8/S53 domain"/>
    <property type="match status" value="1"/>
</dbReference>
<keyword evidence="4 6" id="KW-0378">Hydrolase</keyword>
<evidence type="ECO:0000256" key="1">
    <source>
        <dbReference type="ARBA" id="ARBA00011073"/>
    </source>
</evidence>
<dbReference type="Proteomes" id="UP000059074">
    <property type="component" value="Unassembled WGS sequence"/>
</dbReference>
<dbReference type="InterPro" id="IPR005546">
    <property type="entry name" value="Autotransporte_beta"/>
</dbReference>
<dbReference type="PANTHER" id="PTHR43399:SF4">
    <property type="entry name" value="CELL WALL-ASSOCIATED PROTEASE"/>
    <property type="match status" value="1"/>
</dbReference>
<dbReference type="InterPro" id="IPR023828">
    <property type="entry name" value="Peptidase_S8_Ser-AS"/>
</dbReference>
<protein>
    <recommendedName>
        <fullName evidence="8">Autotransporter domain-containing protein</fullName>
    </recommendedName>
</protein>
<sequence length="690" mass="71690">MRNKHSYPLVMAVLLGAASLSAPASAQSVMDAEFNAQWGLAAINAQYALERGITGQGVAVGVVDGIFETTHPEFAGRIYPFEYNPNHLGPNAHGTHVAGIIGAARNGVGMEGVAPDVLLAPIWAFDTDDNLAVAYRNAMNAGVTIFNNSWGLSNERDITTVSRADAISTIGQPLISALYETVRDGGAQIWAAGNAGLANPDLYAGLPYLFPEMVPGWIVVTAVDQNLQNWGVNSCGVTAMFCMAAPGASIYSTVPVDTYGTMGGTSMATPHVTGAVALAKQMFPNATGAELTALVLRTATDIGAPGIDAEFGWGLLNVGNLVSVYDAAGDSGALFANSAFSRFAAVDTSMVTLWNRNAQRIMAQAGGSGGSGVTVAQLMTPAPTPPMALGMAPPRTDISNSDAVVFGASSGPAMWAQGLGGYSRVNSSGSKASASLGGVIGGYDFAGSSNFSGGVAIAYTHSRLDTRGANDDSSADGWHGFGYGTWTENRWFIDGIIGGNWFDNSYKRGNIAGLNNTVLGNTGLAGGSSNSSRGFAGRLSTGYLFDSGAYAWMPYAYATWLHQRNGTALEGGADIFALAINSTTHDQFEGGIGTRVAANGLVWQAFNITPSVDIGYARVGGDVALPVSYEFLGSAFTARASDIGRDVLRVGAQIDVLRFDEMIGGFVAYDGRFQQNAQNNAFSGGLIVRF</sequence>
<keyword evidence="3 7" id="KW-0732">Signal</keyword>
<feature type="domain" description="Autotransporter" evidence="8">
    <location>
        <begin position="407"/>
        <end position="690"/>
    </location>
</feature>
<dbReference type="SUPFAM" id="SSF52743">
    <property type="entry name" value="Subtilisin-like"/>
    <property type="match status" value="1"/>
</dbReference>
<feature type="chain" id="PRO_5007132504" description="Autotransporter domain-containing protein" evidence="7">
    <location>
        <begin position="27"/>
        <end position="690"/>
    </location>
</feature>
<dbReference type="InterPro" id="IPR051048">
    <property type="entry name" value="Peptidase_S8/S53_subtilisin"/>
</dbReference>
<dbReference type="InterPro" id="IPR036852">
    <property type="entry name" value="Peptidase_S8/S53_dom_sf"/>
</dbReference>
<evidence type="ECO:0000259" key="8">
    <source>
        <dbReference type="PROSITE" id="PS51208"/>
    </source>
</evidence>
<feature type="signal peptide" evidence="7">
    <location>
        <begin position="1"/>
        <end position="26"/>
    </location>
</feature>
<evidence type="ECO:0000313" key="9">
    <source>
        <dbReference type="EMBL" id="KWT65381.1"/>
    </source>
</evidence>
<dbReference type="PATRIC" id="fig|121290.4.peg.3576"/>
<dbReference type="SUPFAM" id="SSF103515">
    <property type="entry name" value="Autotransporter"/>
    <property type="match status" value="1"/>
</dbReference>
<dbReference type="InterPro" id="IPR036709">
    <property type="entry name" value="Autotransporte_beta_dom_sf"/>
</dbReference>
<feature type="active site" description="Charge relay system" evidence="6">
    <location>
        <position position="64"/>
    </location>
</feature>
<evidence type="ECO:0000256" key="5">
    <source>
        <dbReference type="ARBA" id="ARBA00022825"/>
    </source>
</evidence>
<dbReference type="InterPro" id="IPR034061">
    <property type="entry name" value="Peptidases_S8_Autotransporter"/>
</dbReference>
<dbReference type="PRINTS" id="PR00723">
    <property type="entry name" value="SUBTILISIN"/>
</dbReference>
<dbReference type="InterPro" id="IPR022398">
    <property type="entry name" value="Peptidase_S8_His-AS"/>
</dbReference>
<keyword evidence="2 6" id="KW-0645">Protease</keyword>
<evidence type="ECO:0000256" key="3">
    <source>
        <dbReference type="ARBA" id="ARBA00022729"/>
    </source>
</evidence>
<dbReference type="EMBL" id="LMTR01000081">
    <property type="protein sequence ID" value="KWT65381.1"/>
    <property type="molecule type" value="Genomic_DNA"/>
</dbReference>
<feature type="active site" description="Charge relay system" evidence="6">
    <location>
        <position position="93"/>
    </location>
</feature>
<dbReference type="Pfam" id="PF03797">
    <property type="entry name" value="Autotransporter"/>
    <property type="match status" value="1"/>
</dbReference>
<dbReference type="GO" id="GO:0006508">
    <property type="term" value="P:proteolysis"/>
    <property type="evidence" value="ECO:0007669"/>
    <property type="project" value="UniProtKB-KW"/>
</dbReference>
<dbReference type="PANTHER" id="PTHR43399">
    <property type="entry name" value="SUBTILISIN-RELATED"/>
    <property type="match status" value="1"/>
</dbReference>
<evidence type="ECO:0000256" key="6">
    <source>
        <dbReference type="PROSITE-ProRule" id="PRU01240"/>
    </source>
</evidence>
<name>A0A109BAU6_HYPSL</name>
<dbReference type="RefSeq" id="WP_083509797.1">
    <property type="nucleotide sequence ID" value="NZ_LMTR01000081.1"/>
</dbReference>
<dbReference type="CDD" id="cd04848">
    <property type="entry name" value="Peptidases_S8_Autotransporter_serine_protease_like"/>
    <property type="match status" value="1"/>
</dbReference>
<evidence type="ECO:0000256" key="2">
    <source>
        <dbReference type="ARBA" id="ARBA00022670"/>
    </source>
</evidence>
<dbReference type="PROSITE" id="PS00137">
    <property type="entry name" value="SUBTILASE_HIS"/>
    <property type="match status" value="1"/>
</dbReference>
<dbReference type="OrthoDB" id="9804931at2"/>
<dbReference type="PROSITE" id="PS51208">
    <property type="entry name" value="AUTOTRANSPORTER"/>
    <property type="match status" value="1"/>
</dbReference>
<comment type="similarity">
    <text evidence="1 6">Belongs to the peptidase S8 family.</text>
</comment>
<comment type="caution">
    <text evidence="9">The sequence shown here is derived from an EMBL/GenBank/DDBJ whole genome shotgun (WGS) entry which is preliminary data.</text>
</comment>
<proteinExistence type="inferred from homology"/>
<keyword evidence="5 6" id="KW-0720">Serine protease</keyword>
<evidence type="ECO:0000256" key="7">
    <source>
        <dbReference type="SAM" id="SignalP"/>
    </source>
</evidence>
<accession>A0A109BAU6</accession>
<feature type="active site" description="Charge relay system" evidence="6">
    <location>
        <position position="266"/>
    </location>
</feature>
<dbReference type="PROSITE" id="PS00138">
    <property type="entry name" value="SUBTILASE_SER"/>
    <property type="match status" value="1"/>
</dbReference>
<dbReference type="STRING" id="121290.APY04_2843"/>
<dbReference type="AlphaFoldDB" id="A0A109BAU6"/>
<evidence type="ECO:0000313" key="10">
    <source>
        <dbReference type="Proteomes" id="UP000059074"/>
    </source>
</evidence>